<reference evidence="1 2" key="1">
    <citation type="journal article" date="2015" name="Stand. Genomic Sci.">
        <title>Complete genome sequence and description of Salinispira pacifica gen. nov., sp. nov., a novel spirochaete isolated form a hypersaline microbial mat.</title>
        <authorList>
            <person name="Ben Hania W."/>
            <person name="Joseph M."/>
            <person name="Schumann P."/>
            <person name="Bunk B."/>
            <person name="Fiebig A."/>
            <person name="Sproer C."/>
            <person name="Klenk H.P."/>
            <person name="Fardeau M.L."/>
            <person name="Spring S."/>
        </authorList>
    </citation>
    <scope>NUCLEOTIDE SEQUENCE [LARGE SCALE GENOMIC DNA]</scope>
    <source>
        <strain evidence="1 2">L21-RPul-D2</strain>
    </source>
</reference>
<evidence type="ECO:0000313" key="2">
    <source>
        <dbReference type="Proteomes" id="UP000018680"/>
    </source>
</evidence>
<dbReference type="HOGENOM" id="CLU_115573_0_0_12"/>
<proteinExistence type="predicted"/>
<gene>
    <name evidence="1" type="ORF">L21SP2_1636</name>
</gene>
<dbReference type="STRING" id="1307761.L21SP2_1636"/>
<name>V5WIQ5_9SPIO</name>
<dbReference type="Proteomes" id="UP000018680">
    <property type="component" value="Chromosome"/>
</dbReference>
<dbReference type="Gene3D" id="3.40.50.1000">
    <property type="entry name" value="HAD superfamily/HAD-like"/>
    <property type="match status" value="1"/>
</dbReference>
<protein>
    <submittedName>
        <fullName evidence="1">Uncharacterized protein</fullName>
    </submittedName>
</protein>
<dbReference type="InterPro" id="IPR023214">
    <property type="entry name" value="HAD_sf"/>
</dbReference>
<evidence type="ECO:0000313" key="1">
    <source>
        <dbReference type="EMBL" id="AHC15021.1"/>
    </source>
</evidence>
<sequence>MLFVDLDGVLVDFDRGVKEVTGKLPHELSPREMWPRLAKSGDFYNRLHWMPDGRQLWDELKHMNPVILTGLPMGNWAEAQKRSWCARELGEDVEVITCMSREKAKKARERAGTRIPVLIDDRLRLKEAWEEMGGIFIHHTDAVKSLRQLGEKT</sequence>
<keyword evidence="2" id="KW-1185">Reference proteome</keyword>
<accession>V5WIQ5</accession>
<dbReference type="AlphaFoldDB" id="V5WIQ5"/>
<dbReference type="EMBL" id="CP006939">
    <property type="protein sequence ID" value="AHC15021.1"/>
    <property type="molecule type" value="Genomic_DNA"/>
</dbReference>
<dbReference type="eggNOG" id="ENOG5032TSM">
    <property type="taxonomic scope" value="Bacteria"/>
</dbReference>
<organism evidence="1 2">
    <name type="scientific">Salinispira pacifica</name>
    <dbReference type="NCBI Taxonomy" id="1307761"/>
    <lineage>
        <taxon>Bacteria</taxon>
        <taxon>Pseudomonadati</taxon>
        <taxon>Spirochaetota</taxon>
        <taxon>Spirochaetia</taxon>
        <taxon>Spirochaetales</taxon>
        <taxon>Spirochaetaceae</taxon>
        <taxon>Salinispira</taxon>
    </lineage>
</organism>
<dbReference type="InterPro" id="IPR036412">
    <property type="entry name" value="HAD-like_sf"/>
</dbReference>
<dbReference type="PATRIC" id="fig|1307761.3.peg.1631"/>
<dbReference type="SUPFAM" id="SSF56784">
    <property type="entry name" value="HAD-like"/>
    <property type="match status" value="1"/>
</dbReference>
<dbReference type="KEGG" id="slr:L21SP2_1636"/>